<feature type="transmembrane region" description="Helical" evidence="1">
    <location>
        <begin position="195"/>
        <end position="215"/>
    </location>
</feature>
<keyword evidence="1" id="KW-0812">Transmembrane</keyword>
<keyword evidence="3" id="KW-1185">Reference proteome</keyword>
<name>A0A075AZV9_ROZAC</name>
<dbReference type="OrthoDB" id="2162857at2759"/>
<keyword evidence="1" id="KW-1133">Transmembrane helix</keyword>
<evidence type="ECO:0000313" key="2">
    <source>
        <dbReference type="EMBL" id="EPZ34237.1"/>
    </source>
</evidence>
<proteinExistence type="predicted"/>
<evidence type="ECO:0000313" key="3">
    <source>
        <dbReference type="Proteomes" id="UP000030755"/>
    </source>
</evidence>
<keyword evidence="1" id="KW-0472">Membrane</keyword>
<dbReference type="AlphaFoldDB" id="A0A075AZV9"/>
<dbReference type="HOGENOM" id="CLU_1050335_0_0_1"/>
<evidence type="ECO:0000256" key="1">
    <source>
        <dbReference type="SAM" id="Phobius"/>
    </source>
</evidence>
<protein>
    <submittedName>
        <fullName evidence="2">Uncharacterized protein</fullName>
    </submittedName>
</protein>
<gene>
    <name evidence="2" type="ORF">O9G_001850</name>
</gene>
<organism evidence="2 3">
    <name type="scientific">Rozella allomycis (strain CSF55)</name>
    <dbReference type="NCBI Taxonomy" id="988480"/>
    <lineage>
        <taxon>Eukaryota</taxon>
        <taxon>Fungi</taxon>
        <taxon>Fungi incertae sedis</taxon>
        <taxon>Cryptomycota</taxon>
        <taxon>Cryptomycota incertae sedis</taxon>
        <taxon>Rozella</taxon>
    </lineage>
</organism>
<reference evidence="2 3" key="1">
    <citation type="journal article" date="2013" name="Curr. Biol.">
        <title>Shared signatures of parasitism and phylogenomics unite Cryptomycota and microsporidia.</title>
        <authorList>
            <person name="James T.Y."/>
            <person name="Pelin A."/>
            <person name="Bonen L."/>
            <person name="Ahrendt S."/>
            <person name="Sain D."/>
            <person name="Corradi N."/>
            <person name="Stajich J.E."/>
        </authorList>
    </citation>
    <scope>NUCLEOTIDE SEQUENCE [LARGE SCALE GENOMIC DNA]</scope>
    <source>
        <strain evidence="2 3">CSF55</strain>
    </source>
</reference>
<dbReference type="EMBL" id="KE560971">
    <property type="protein sequence ID" value="EPZ34237.1"/>
    <property type="molecule type" value="Genomic_DNA"/>
</dbReference>
<accession>A0A075AZV9</accession>
<dbReference type="STRING" id="988480.A0A075AZV9"/>
<sequence length="265" mass="28468">MDAVVMVPVYAINVHVKMDTKVLTVHLRNVRATTDTNATTKEGYIGLDCSVVCVMDPCGICNGDGSTCIGCDGIPASGKAFDACQVCGGDNSTCAGCDGKPYSGAILDECGVCDGDGSTCRQEAICNFRTTCSTCLENINSCFWCNETKSCHDNKNRNILCKNQTNYSTCPQDEVLQQTVSQYSSNEVTSNTTNIVTGVAIAGAVGAAVGVGILFSHRRKTKNSLDATLWADVAINNPLYKDRTLRFENPLYQDPGQYEKIEDED</sequence>
<dbReference type="Proteomes" id="UP000030755">
    <property type="component" value="Unassembled WGS sequence"/>
</dbReference>